<comment type="caution">
    <text evidence="11">The sequence shown here is derived from an EMBL/GenBank/DDBJ whole genome shotgun (WGS) entry which is preliminary data.</text>
</comment>
<keyword evidence="8" id="KW-0717">Septation</keyword>
<evidence type="ECO:0000259" key="10">
    <source>
        <dbReference type="PROSITE" id="PS51706"/>
    </source>
</evidence>
<organism evidence="11 12">
    <name type="scientific">Zunongwangia profunda</name>
    <dbReference type="NCBI Taxonomy" id="398743"/>
    <lineage>
        <taxon>Bacteria</taxon>
        <taxon>Pseudomonadati</taxon>
        <taxon>Bacteroidota</taxon>
        <taxon>Flavobacteriia</taxon>
        <taxon>Flavobacteriales</taxon>
        <taxon>Flavobacteriaceae</taxon>
        <taxon>Zunongwangia</taxon>
    </lineage>
</organism>
<dbReference type="GO" id="GO:0005829">
    <property type="term" value="C:cytosol"/>
    <property type="evidence" value="ECO:0007669"/>
    <property type="project" value="TreeGrafter"/>
</dbReference>
<dbReference type="PROSITE" id="PS51706">
    <property type="entry name" value="G_ENGB"/>
    <property type="match status" value="1"/>
</dbReference>
<comment type="similarity">
    <text evidence="2">Belongs to the TRAFAC class TrmE-Era-EngA-EngB-Septin-like GTPase superfamily. EngB GTPase family.</text>
</comment>
<keyword evidence="4" id="KW-0479">Metal-binding</keyword>
<reference evidence="11 12" key="1">
    <citation type="journal article" date="2018" name="Nat. Biotechnol.">
        <title>A standardized bacterial taxonomy based on genome phylogeny substantially revises the tree of life.</title>
        <authorList>
            <person name="Parks D.H."/>
            <person name="Chuvochina M."/>
            <person name="Waite D.W."/>
            <person name="Rinke C."/>
            <person name="Skarshewski A."/>
            <person name="Chaumeil P.A."/>
            <person name="Hugenholtz P."/>
        </authorList>
    </citation>
    <scope>NUCLEOTIDE SEQUENCE [LARGE SCALE GENOMIC DNA]</scope>
    <source>
        <strain evidence="11">UBA9359</strain>
    </source>
</reference>
<keyword evidence="6" id="KW-0460">Magnesium</keyword>
<evidence type="ECO:0000256" key="4">
    <source>
        <dbReference type="ARBA" id="ARBA00022723"/>
    </source>
</evidence>
<keyword evidence="7" id="KW-0342">GTP-binding</keyword>
<evidence type="ECO:0000313" key="11">
    <source>
        <dbReference type="EMBL" id="HCV83270.1"/>
    </source>
</evidence>
<keyword evidence="3" id="KW-0132">Cell division</keyword>
<dbReference type="Pfam" id="PF01926">
    <property type="entry name" value="MMR_HSR1"/>
    <property type="match status" value="1"/>
</dbReference>
<accession>A0A3D5J7E3</accession>
<keyword evidence="5" id="KW-0547">Nucleotide-binding</keyword>
<feature type="domain" description="EngB-type G" evidence="10">
    <location>
        <begin position="1"/>
        <end position="167"/>
    </location>
</feature>
<dbReference type="CDD" id="cd01876">
    <property type="entry name" value="YihA_EngB"/>
    <property type="match status" value="1"/>
</dbReference>
<dbReference type="AlphaFoldDB" id="A0A3D5J7E3"/>
<dbReference type="SUPFAM" id="SSF52540">
    <property type="entry name" value="P-loop containing nucleoside triphosphate hydrolases"/>
    <property type="match status" value="1"/>
</dbReference>
<evidence type="ECO:0000313" key="12">
    <source>
        <dbReference type="Proteomes" id="UP000264330"/>
    </source>
</evidence>
<evidence type="ECO:0000256" key="7">
    <source>
        <dbReference type="ARBA" id="ARBA00023134"/>
    </source>
</evidence>
<dbReference type="PANTHER" id="PTHR11649">
    <property type="entry name" value="MSS1/TRME-RELATED GTP-BINDING PROTEIN"/>
    <property type="match status" value="1"/>
</dbReference>
<dbReference type="PANTHER" id="PTHR11649:SF13">
    <property type="entry name" value="ENGB-TYPE G DOMAIN-CONTAINING PROTEIN"/>
    <property type="match status" value="1"/>
</dbReference>
<dbReference type="NCBIfam" id="TIGR03598">
    <property type="entry name" value="GTPase_YsxC"/>
    <property type="match status" value="1"/>
</dbReference>
<dbReference type="Proteomes" id="UP000264330">
    <property type="component" value="Unassembled WGS sequence"/>
</dbReference>
<keyword evidence="9" id="KW-0131">Cell cycle</keyword>
<dbReference type="EMBL" id="DPMF01000449">
    <property type="protein sequence ID" value="HCV83270.1"/>
    <property type="molecule type" value="Genomic_DNA"/>
</dbReference>
<dbReference type="Gene3D" id="3.40.50.300">
    <property type="entry name" value="P-loop containing nucleotide triphosphate hydrolases"/>
    <property type="match status" value="1"/>
</dbReference>
<feature type="non-terminal residue" evidence="11">
    <location>
        <position position="1"/>
    </location>
</feature>
<evidence type="ECO:0000256" key="5">
    <source>
        <dbReference type="ARBA" id="ARBA00022741"/>
    </source>
</evidence>
<dbReference type="InterPro" id="IPR027417">
    <property type="entry name" value="P-loop_NTPase"/>
</dbReference>
<dbReference type="InterPro" id="IPR019987">
    <property type="entry name" value="GTP-bd_ribosome_bio_YsxC"/>
</dbReference>
<evidence type="ECO:0000256" key="8">
    <source>
        <dbReference type="ARBA" id="ARBA00023210"/>
    </source>
</evidence>
<dbReference type="InterPro" id="IPR006073">
    <property type="entry name" value="GTP-bd"/>
</dbReference>
<dbReference type="HAMAP" id="MF_00321">
    <property type="entry name" value="GTPase_EngB"/>
    <property type="match status" value="1"/>
</dbReference>
<gene>
    <name evidence="11" type="primary">ysxC</name>
    <name evidence="11" type="ORF">DGQ38_19720</name>
</gene>
<evidence type="ECO:0000256" key="3">
    <source>
        <dbReference type="ARBA" id="ARBA00022618"/>
    </source>
</evidence>
<evidence type="ECO:0000256" key="9">
    <source>
        <dbReference type="ARBA" id="ARBA00023306"/>
    </source>
</evidence>
<protein>
    <submittedName>
        <fullName evidence="11">Ribosome biogenesis GTP-binding protein YsxC</fullName>
    </submittedName>
</protein>
<comment type="cofactor">
    <cofactor evidence="1">
        <name>Mg(2+)</name>
        <dbReference type="ChEBI" id="CHEBI:18420"/>
    </cofactor>
</comment>
<evidence type="ECO:0000256" key="6">
    <source>
        <dbReference type="ARBA" id="ARBA00022842"/>
    </source>
</evidence>
<dbReference type="GO" id="GO:0046872">
    <property type="term" value="F:metal ion binding"/>
    <property type="evidence" value="ECO:0007669"/>
    <property type="project" value="UniProtKB-KW"/>
</dbReference>
<dbReference type="InterPro" id="IPR030393">
    <property type="entry name" value="G_ENGB_dom"/>
</dbReference>
<proteinExistence type="inferred from homology"/>
<dbReference type="GO" id="GO:0005525">
    <property type="term" value="F:GTP binding"/>
    <property type="evidence" value="ECO:0007669"/>
    <property type="project" value="UniProtKB-KW"/>
</dbReference>
<dbReference type="GO" id="GO:0000917">
    <property type="term" value="P:division septum assembly"/>
    <property type="evidence" value="ECO:0007669"/>
    <property type="project" value="UniProtKB-KW"/>
</dbReference>
<sequence length="168" mass="19272">FAGRSNVGKSSVINKITSRRNLARTSKLPGRTRELNYFSYDEKRHIVDLPGYGFAKVDVSTRNTWKKLLDHYLQERTCLCGIFLIIDIRHPLKSFDQLMLKYCEANNLALHVLLNKSDKLSKNNAKKTMIEIHSEIKAINLSIQLFSASKGVGVDEARLKLAEWLFFD</sequence>
<evidence type="ECO:0000256" key="1">
    <source>
        <dbReference type="ARBA" id="ARBA00001946"/>
    </source>
</evidence>
<name>A0A3D5J7E3_9FLAO</name>
<evidence type="ECO:0000256" key="2">
    <source>
        <dbReference type="ARBA" id="ARBA00009638"/>
    </source>
</evidence>